<evidence type="ECO:0000256" key="2">
    <source>
        <dbReference type="ARBA" id="ARBA00022771"/>
    </source>
</evidence>
<dbReference type="InterPro" id="IPR000962">
    <property type="entry name" value="Znf_DskA_TraR"/>
</dbReference>
<keyword evidence="1" id="KW-0479">Metal-binding</keyword>
<evidence type="ECO:0000256" key="4">
    <source>
        <dbReference type="PROSITE-ProRule" id="PRU00510"/>
    </source>
</evidence>
<reference evidence="6 7" key="1">
    <citation type="journal article" date="2015" name="Nature">
        <title>rRNA introns, odd ribosomes, and small enigmatic genomes across a large radiation of phyla.</title>
        <authorList>
            <person name="Brown C.T."/>
            <person name="Hug L.A."/>
            <person name="Thomas B.C."/>
            <person name="Sharon I."/>
            <person name="Castelle C.J."/>
            <person name="Singh A."/>
            <person name="Wilkins M.J."/>
            <person name="Williams K.H."/>
            <person name="Banfield J.F."/>
        </authorList>
    </citation>
    <scope>NUCLEOTIDE SEQUENCE [LARGE SCALE GENOMIC DNA]</scope>
</reference>
<evidence type="ECO:0000256" key="3">
    <source>
        <dbReference type="ARBA" id="ARBA00022833"/>
    </source>
</evidence>
<evidence type="ECO:0000256" key="1">
    <source>
        <dbReference type="ARBA" id="ARBA00022723"/>
    </source>
</evidence>
<dbReference type="PANTHER" id="PTHR33823">
    <property type="entry name" value="RNA POLYMERASE-BINDING TRANSCRIPTION FACTOR DKSA-RELATED"/>
    <property type="match status" value="1"/>
</dbReference>
<proteinExistence type="predicted"/>
<dbReference type="Pfam" id="PF01258">
    <property type="entry name" value="zf-dskA_traR"/>
    <property type="match status" value="1"/>
</dbReference>
<dbReference type="SUPFAM" id="SSF57716">
    <property type="entry name" value="Glucocorticoid receptor-like (DNA-binding domain)"/>
    <property type="match status" value="1"/>
</dbReference>
<feature type="domain" description="Zinc finger DksA/TraR C4-type" evidence="5">
    <location>
        <begin position="49"/>
        <end position="77"/>
    </location>
</feature>
<feature type="non-terminal residue" evidence="6">
    <location>
        <position position="1"/>
    </location>
</feature>
<dbReference type="GO" id="GO:0008270">
    <property type="term" value="F:zinc ion binding"/>
    <property type="evidence" value="ECO:0007669"/>
    <property type="project" value="UniProtKB-KW"/>
</dbReference>
<dbReference type="Gene3D" id="1.20.120.910">
    <property type="entry name" value="DksA, coiled-coil domain"/>
    <property type="match status" value="1"/>
</dbReference>
<evidence type="ECO:0000259" key="5">
    <source>
        <dbReference type="Pfam" id="PF01258"/>
    </source>
</evidence>
<feature type="zinc finger region" description="dksA C4-type" evidence="4">
    <location>
        <begin position="54"/>
        <end position="78"/>
    </location>
</feature>
<organism evidence="6 7">
    <name type="scientific">Candidatus Kaiserbacteria bacterium GW2011_GWC2_52_8b</name>
    <dbReference type="NCBI Taxonomy" id="1618676"/>
    <lineage>
        <taxon>Bacteria</taxon>
        <taxon>Candidatus Kaiseribacteriota</taxon>
    </lineage>
</organism>
<evidence type="ECO:0000313" key="7">
    <source>
        <dbReference type="Proteomes" id="UP000034445"/>
    </source>
</evidence>
<dbReference type="PANTHER" id="PTHR33823:SF4">
    <property type="entry name" value="GENERAL STRESS PROTEIN 16O"/>
    <property type="match status" value="1"/>
</dbReference>
<dbReference type="PROSITE" id="PS51128">
    <property type="entry name" value="ZF_DKSA_2"/>
    <property type="match status" value="1"/>
</dbReference>
<evidence type="ECO:0000313" key="6">
    <source>
        <dbReference type="EMBL" id="KKW30053.1"/>
    </source>
</evidence>
<gene>
    <name evidence="6" type="ORF">UY74_C0054G0005</name>
</gene>
<dbReference type="Proteomes" id="UP000034445">
    <property type="component" value="Unassembled WGS sequence"/>
</dbReference>
<comment type="caution">
    <text evidence="6">The sequence shown here is derived from an EMBL/GenBank/DDBJ whole genome shotgun (WGS) entry which is preliminary data.</text>
</comment>
<protein>
    <submittedName>
        <fullName evidence="6">DnaK suppressor protein-like protein</fullName>
    </submittedName>
</protein>
<accession>A0A0G1XFK1</accession>
<dbReference type="AlphaFoldDB" id="A0A0G1XFK1"/>
<name>A0A0G1XFK1_9BACT</name>
<keyword evidence="2" id="KW-0863">Zinc-finger</keyword>
<sequence>LFHLHGNARTPLLSPKNAKVETEQASMDAKGLLRILGHLKDAIEKIDRGTYGLCEECDGPIPLARIKVNPSARTCLEHAE</sequence>
<dbReference type="EMBL" id="LCRF01000054">
    <property type="protein sequence ID" value="KKW30053.1"/>
    <property type="molecule type" value="Genomic_DNA"/>
</dbReference>
<keyword evidence="3" id="KW-0862">Zinc</keyword>